<evidence type="ECO:0000256" key="1">
    <source>
        <dbReference type="ARBA" id="ARBA00001947"/>
    </source>
</evidence>
<dbReference type="Gene3D" id="3.40.50.720">
    <property type="entry name" value="NAD(P)-binding Rossmann-like Domain"/>
    <property type="match status" value="1"/>
</dbReference>
<dbReference type="STRING" id="544711.F0UVD0"/>
<dbReference type="Pfam" id="PF00107">
    <property type="entry name" value="ADH_zinc_N"/>
    <property type="match status" value="1"/>
</dbReference>
<dbReference type="Gene3D" id="3.90.180.10">
    <property type="entry name" value="Medium-chain alcohol dehydrogenases, catalytic domain"/>
    <property type="match status" value="1"/>
</dbReference>
<dbReference type="InterPro" id="IPR013154">
    <property type="entry name" value="ADH-like_N"/>
</dbReference>
<dbReference type="SMART" id="SM00829">
    <property type="entry name" value="PKS_ER"/>
    <property type="match status" value="1"/>
</dbReference>
<accession>F0UVD0</accession>
<dbReference type="VEuPathDB" id="FungiDB:I7I53_06130"/>
<dbReference type="PROSITE" id="PS00059">
    <property type="entry name" value="ADH_ZINC"/>
    <property type="match status" value="1"/>
</dbReference>
<comment type="cofactor">
    <cofactor evidence="1 6">
        <name>Zn(2+)</name>
        <dbReference type="ChEBI" id="CHEBI:29105"/>
    </cofactor>
</comment>
<comment type="similarity">
    <text evidence="2 6">Belongs to the zinc-containing alcohol dehydrogenase family.</text>
</comment>
<keyword evidence="4 6" id="KW-0862">Zinc</keyword>
<dbReference type="OrthoDB" id="442947at2759"/>
<evidence type="ECO:0000256" key="6">
    <source>
        <dbReference type="RuleBase" id="RU361277"/>
    </source>
</evidence>
<organism evidence="9">
    <name type="scientific">Ajellomyces capsulatus (strain H88)</name>
    <name type="common">Darling's disease fungus</name>
    <name type="synonym">Histoplasma capsulatum</name>
    <dbReference type="NCBI Taxonomy" id="544711"/>
    <lineage>
        <taxon>Eukaryota</taxon>
        <taxon>Fungi</taxon>
        <taxon>Dikarya</taxon>
        <taxon>Ascomycota</taxon>
        <taxon>Pezizomycotina</taxon>
        <taxon>Eurotiomycetes</taxon>
        <taxon>Eurotiomycetidae</taxon>
        <taxon>Onygenales</taxon>
        <taxon>Ajellomycetaceae</taxon>
        <taxon>Histoplasma</taxon>
    </lineage>
</organism>
<dbReference type="GO" id="GO:0016491">
    <property type="term" value="F:oxidoreductase activity"/>
    <property type="evidence" value="ECO:0007669"/>
    <property type="project" value="UniProtKB-KW"/>
</dbReference>
<proteinExistence type="inferred from homology"/>
<dbReference type="Proteomes" id="UP000008142">
    <property type="component" value="Unassembled WGS sequence"/>
</dbReference>
<dbReference type="SUPFAM" id="SSF50129">
    <property type="entry name" value="GroES-like"/>
    <property type="match status" value="1"/>
</dbReference>
<sequence>MTTMLSELWIESALPAGNIGYDIIISGWREGFIPFSKITGTFLFLRSVQIFQTEGRFMISPSRRHVAGDPWIHTAFPQGLVLAPAPEVSRYPGFMSCLSSTPMQTKTPLTTMTVRLGIRKYTTSAGLPKRHLQNGLLAPSCPSVRLTPLQKQTATQPSLSPFPRFQHPAFTTTRHASMKALVYKSEGVVDIEERPQPSIQSATDAIVKLKYTTICGTDLHIIKGHVQSATPGRVLGHEGVGVIHEVGSSVQGLVPGDTVLISCISACSVCGFCRKGMPSHCVSGGWVLGNQIDGTQAEFVRIPHASSSLYKLPATVDLTAAVMLSDALPTGLECGTLDGKVSPGSTVVIIGAGAVGMSVMMTSLLYSPSLLVIVDLDDGRLSMAKQLGAHATVNSRNSEEAMDKLLKMTNGEGFDCVVEAVGTPHTFQFCQSLVAPGGSIANVGVHGTKVELYMDKLWNRNICITTRLVDAVTTPMLLKLFTAGKLDTAKLITHRFKFKDCTQAYKIFGAAAEHNALRVLLSM</sequence>
<dbReference type="GO" id="GO:0008270">
    <property type="term" value="F:zinc ion binding"/>
    <property type="evidence" value="ECO:0007669"/>
    <property type="project" value="InterPro"/>
</dbReference>
<dbReference type="InterPro" id="IPR011032">
    <property type="entry name" value="GroES-like_sf"/>
</dbReference>
<dbReference type="HOGENOM" id="CLU_026673_11_3_1"/>
<evidence type="ECO:0000256" key="5">
    <source>
        <dbReference type="ARBA" id="ARBA00023002"/>
    </source>
</evidence>
<dbReference type="AlphaFoldDB" id="F0UVD0"/>
<reference evidence="9" key="1">
    <citation type="submission" date="2008-07" db="EMBL/GenBank/DDBJ databases">
        <title>Annotation of Ajellomyces capsulatus strain H88.</title>
        <authorList>
            <person name="Champion M."/>
            <person name="Cuomo C."/>
            <person name="Ma L.-J."/>
            <person name="Henn M.R."/>
            <person name="Sil A."/>
            <person name="Goldman B."/>
            <person name="Young S.K."/>
            <person name="Kodira C.D."/>
            <person name="Zeng Q."/>
            <person name="Koehrsen M."/>
            <person name="Alvarado L."/>
            <person name="Berlin A."/>
            <person name="Borenstein D."/>
            <person name="Chen Z."/>
            <person name="Engels R."/>
            <person name="Freedman E."/>
            <person name="Gellesch M."/>
            <person name="Goldberg J."/>
            <person name="Griggs A."/>
            <person name="Gujja S."/>
            <person name="Heiman D."/>
            <person name="Hepburn T."/>
            <person name="Howarth C."/>
            <person name="Jen D."/>
            <person name="Larson L."/>
            <person name="Lewis B."/>
            <person name="Mehta T."/>
            <person name="Park D."/>
            <person name="Pearson M."/>
            <person name="Roberts A."/>
            <person name="Saif S."/>
            <person name="Shea T."/>
            <person name="Shenoy N."/>
            <person name="Sisk P."/>
            <person name="Stolte C."/>
            <person name="Sykes S."/>
            <person name="Walk T."/>
            <person name="White J."/>
            <person name="Yandava C."/>
            <person name="Klein B."/>
            <person name="McEwen J.G."/>
            <person name="Puccia R."/>
            <person name="Goldman G.H."/>
            <person name="Felipe M.S."/>
            <person name="Nino-Vega G."/>
            <person name="San-Blas G."/>
            <person name="Taylor J."/>
            <person name="Mendoza L."/>
            <person name="Galagan J."/>
            <person name="Nusbaum C."/>
            <person name="Birren B."/>
        </authorList>
    </citation>
    <scope>NUCLEOTIDE SEQUENCE [LARGE SCALE GENOMIC DNA]</scope>
    <source>
        <strain evidence="9">H88</strain>
    </source>
</reference>
<dbReference type="InterPro" id="IPR013149">
    <property type="entry name" value="ADH-like_C"/>
</dbReference>
<evidence type="ECO:0000256" key="2">
    <source>
        <dbReference type="ARBA" id="ARBA00008072"/>
    </source>
</evidence>
<gene>
    <name evidence="8" type="ORF">HCEG_09072</name>
</gene>
<dbReference type="PANTHER" id="PTHR42813">
    <property type="entry name" value="ZINC-TYPE ALCOHOL DEHYDROGENASE-LIKE"/>
    <property type="match status" value="1"/>
</dbReference>
<dbReference type="OMA" id="ILPTGWM"/>
<dbReference type="Pfam" id="PF08240">
    <property type="entry name" value="ADH_N"/>
    <property type="match status" value="1"/>
</dbReference>
<dbReference type="InterPro" id="IPR002328">
    <property type="entry name" value="ADH_Zn_CS"/>
</dbReference>
<dbReference type="InterPro" id="IPR036291">
    <property type="entry name" value="NAD(P)-bd_dom_sf"/>
</dbReference>
<keyword evidence="3 6" id="KW-0479">Metal-binding</keyword>
<protein>
    <submittedName>
        <fullName evidence="8">Alcohol dehydrogenase</fullName>
    </submittedName>
</protein>
<evidence type="ECO:0000313" key="9">
    <source>
        <dbReference type="Proteomes" id="UP000008142"/>
    </source>
</evidence>
<keyword evidence="5" id="KW-0560">Oxidoreductase</keyword>
<evidence type="ECO:0000256" key="3">
    <source>
        <dbReference type="ARBA" id="ARBA00022723"/>
    </source>
</evidence>
<evidence type="ECO:0000259" key="7">
    <source>
        <dbReference type="SMART" id="SM00829"/>
    </source>
</evidence>
<dbReference type="InterPro" id="IPR020843">
    <property type="entry name" value="ER"/>
</dbReference>
<feature type="domain" description="Enoyl reductase (ER)" evidence="7">
    <location>
        <begin position="187"/>
        <end position="517"/>
    </location>
</feature>
<dbReference type="SUPFAM" id="SSF51735">
    <property type="entry name" value="NAD(P)-binding Rossmann-fold domains"/>
    <property type="match status" value="1"/>
</dbReference>
<dbReference type="CDD" id="cd08286">
    <property type="entry name" value="FDH_like_ADH2"/>
    <property type="match status" value="1"/>
</dbReference>
<evidence type="ECO:0000256" key="4">
    <source>
        <dbReference type="ARBA" id="ARBA00022833"/>
    </source>
</evidence>
<dbReference type="EMBL" id="DS990644">
    <property type="protein sequence ID" value="EGC49857.1"/>
    <property type="molecule type" value="Genomic_DNA"/>
</dbReference>
<dbReference type="PANTHER" id="PTHR42813:SF4">
    <property type="entry name" value="NADP-DEPENDENT ISOPROPANOL DEHYDROGENASE"/>
    <property type="match status" value="1"/>
</dbReference>
<name>F0UVD0_AJEC8</name>
<evidence type="ECO:0000313" key="8">
    <source>
        <dbReference type="EMBL" id="EGC49857.1"/>
    </source>
</evidence>